<dbReference type="Pfam" id="PF03062">
    <property type="entry name" value="MBOAT"/>
    <property type="match status" value="1"/>
</dbReference>
<keyword evidence="4 9" id="KW-0808">Transferase</keyword>
<evidence type="ECO:0000256" key="5">
    <source>
        <dbReference type="ARBA" id="ARBA00022692"/>
    </source>
</evidence>
<dbReference type="GO" id="GO:0042121">
    <property type="term" value="P:alginic acid biosynthetic process"/>
    <property type="evidence" value="ECO:0007669"/>
    <property type="project" value="InterPro"/>
</dbReference>
<comment type="caution">
    <text evidence="11">The sequence shown here is derived from an EMBL/GenBank/DDBJ whole genome shotgun (WGS) entry which is preliminary data.</text>
</comment>
<dbReference type="RefSeq" id="WP_173779246.1">
    <property type="nucleotide sequence ID" value="NZ_JABSNO010000011.1"/>
</dbReference>
<feature type="transmembrane region" description="Helical" evidence="10">
    <location>
        <begin position="38"/>
        <end position="62"/>
    </location>
</feature>
<feature type="transmembrane region" description="Helical" evidence="10">
    <location>
        <begin position="449"/>
        <end position="468"/>
    </location>
</feature>
<dbReference type="InterPro" id="IPR024194">
    <property type="entry name" value="Ac/AlaTfrase_AlgI/DltB"/>
</dbReference>
<keyword evidence="7 9" id="KW-0472">Membrane</keyword>
<feature type="transmembrane region" description="Helical" evidence="10">
    <location>
        <begin position="150"/>
        <end position="169"/>
    </location>
</feature>
<feature type="transmembrane region" description="Helical" evidence="10">
    <location>
        <begin position="309"/>
        <end position="326"/>
    </location>
</feature>
<gene>
    <name evidence="11" type="ORF">HNQ03_001731</name>
</gene>
<dbReference type="GO" id="GO:0016746">
    <property type="term" value="F:acyltransferase activity"/>
    <property type="evidence" value="ECO:0007669"/>
    <property type="project" value="UniProtKB-KW"/>
</dbReference>
<dbReference type="InterPro" id="IPR004299">
    <property type="entry name" value="MBOAT_fam"/>
</dbReference>
<evidence type="ECO:0000256" key="9">
    <source>
        <dbReference type="PIRNR" id="PIRNR016636"/>
    </source>
</evidence>
<dbReference type="PIRSF" id="PIRSF016636">
    <property type="entry name" value="AlgI_DltB"/>
    <property type="match status" value="1"/>
</dbReference>
<organism evidence="11 12">
    <name type="scientific">Frigoriflavimonas asaccharolytica</name>
    <dbReference type="NCBI Taxonomy" id="2735899"/>
    <lineage>
        <taxon>Bacteria</taxon>
        <taxon>Pseudomonadati</taxon>
        <taxon>Bacteroidota</taxon>
        <taxon>Flavobacteriia</taxon>
        <taxon>Flavobacteriales</taxon>
        <taxon>Weeksellaceae</taxon>
        <taxon>Frigoriflavimonas</taxon>
    </lineage>
</organism>
<reference evidence="11" key="1">
    <citation type="submission" date="2020-05" db="EMBL/GenBank/DDBJ databases">
        <title>Genomic Encyclopedia of Type Strains, Phase IV (KMG-V): Genome sequencing to study the core and pangenomes of soil and plant-associated prokaryotes.</title>
        <authorList>
            <person name="Whitman W."/>
        </authorList>
    </citation>
    <scope>NUCLEOTIDE SEQUENCE</scope>
    <source>
        <strain evidence="11">16F</strain>
    </source>
</reference>
<evidence type="ECO:0000256" key="4">
    <source>
        <dbReference type="ARBA" id="ARBA00022679"/>
    </source>
</evidence>
<feature type="transmembrane region" description="Helical" evidence="10">
    <location>
        <begin position="117"/>
        <end position="138"/>
    </location>
</feature>
<comment type="subcellular location">
    <subcellularLocation>
        <location evidence="1">Cell membrane</location>
        <topology evidence="1">Multi-pass membrane protein</topology>
    </subcellularLocation>
</comment>
<proteinExistence type="inferred from homology"/>
<feature type="transmembrane region" description="Helical" evidence="10">
    <location>
        <begin position="77"/>
        <end position="97"/>
    </location>
</feature>
<keyword evidence="12" id="KW-1185">Reference proteome</keyword>
<feature type="transmembrane region" description="Helical" evidence="10">
    <location>
        <begin position="371"/>
        <end position="389"/>
    </location>
</feature>
<feature type="transmembrane region" description="Helical" evidence="10">
    <location>
        <begin position="225"/>
        <end position="243"/>
    </location>
</feature>
<keyword evidence="6 10" id="KW-1133">Transmembrane helix</keyword>
<feature type="transmembrane region" description="Helical" evidence="10">
    <location>
        <begin position="332"/>
        <end position="350"/>
    </location>
</feature>
<comment type="similarity">
    <text evidence="2 9">Belongs to the membrane-bound acyltransferase family.</text>
</comment>
<protein>
    <submittedName>
        <fullName evidence="11">D-alanyl-lipoteichoic acid acyltransferase DltB (MBOAT superfamily)</fullName>
    </submittedName>
</protein>
<dbReference type="PANTHER" id="PTHR13285">
    <property type="entry name" value="ACYLTRANSFERASE"/>
    <property type="match status" value="1"/>
</dbReference>
<evidence type="ECO:0000256" key="1">
    <source>
        <dbReference type="ARBA" id="ARBA00004651"/>
    </source>
</evidence>
<sequence>MLLNSYSFILFFIILFFAYFLLCKTSKAQNILLLIASYIFYCTWSFEFIALIIFSTGVTYFVGNKIKEAAGNAKRNWMRFGVFFVLIQLLYFKYFNFFIENFNDLLHVFGMQDQLNVLKLILPIGISFYSFRMIGYLLDIRNNKLKEIPSFINYAVFIAFFPCIIAGPIDRAGAFLKNLEIKRAFSQSQFSDGLKQILWGLFKKLVVADNIATITGPLFETYHTLNGSALFVGAVLYFIQLYADFSGYTDMAIGISKILGIKIQPNFNYPLFAQNVADYWRRWHISLTGWLTEYVFTPLSINFRDYGKYGLISAIIINFLAVGFWHGAEWHYVVHGLVSGIMFIPIIWRGKMSKKIKSEHTIIPSLSEMKNIPITFVLFSLLTVLFFVTDMEMAVNYYKGIFSLSFFQIPNFPIQKEIVLLILLMMILEWLQRDKEFAIKELFAKRSIILRWGFYYVLIFLVFLFYIAPKGFIYAQF</sequence>
<dbReference type="PIRSF" id="PIRSF500217">
    <property type="entry name" value="AlgI"/>
    <property type="match status" value="1"/>
</dbReference>
<evidence type="ECO:0000313" key="11">
    <source>
        <dbReference type="EMBL" id="NRS92653.1"/>
    </source>
</evidence>
<evidence type="ECO:0000313" key="12">
    <source>
        <dbReference type="Proteomes" id="UP000610746"/>
    </source>
</evidence>
<name>A0A8J8G6Z8_9FLAO</name>
<dbReference type="Proteomes" id="UP000610746">
    <property type="component" value="Unassembled WGS sequence"/>
</dbReference>
<dbReference type="AlphaFoldDB" id="A0A8J8G6Z8"/>
<evidence type="ECO:0000256" key="6">
    <source>
        <dbReference type="ARBA" id="ARBA00022989"/>
    </source>
</evidence>
<evidence type="ECO:0000256" key="8">
    <source>
        <dbReference type="ARBA" id="ARBA00023315"/>
    </source>
</evidence>
<keyword evidence="5 10" id="KW-0812">Transmembrane</keyword>
<evidence type="ECO:0000256" key="3">
    <source>
        <dbReference type="ARBA" id="ARBA00022475"/>
    </source>
</evidence>
<accession>A0A8J8G6Z8</accession>
<keyword evidence="3 9" id="KW-1003">Cell membrane</keyword>
<keyword evidence="8 9" id="KW-0012">Acyltransferase</keyword>
<feature type="transmembrane region" description="Helical" evidence="10">
    <location>
        <begin position="409"/>
        <end position="428"/>
    </location>
</feature>
<dbReference type="PANTHER" id="PTHR13285:SF23">
    <property type="entry name" value="TEICHOIC ACID D-ALANYLTRANSFERASE"/>
    <property type="match status" value="1"/>
</dbReference>
<dbReference type="GO" id="GO:0005886">
    <property type="term" value="C:plasma membrane"/>
    <property type="evidence" value="ECO:0007669"/>
    <property type="project" value="UniProtKB-SubCell"/>
</dbReference>
<evidence type="ECO:0000256" key="2">
    <source>
        <dbReference type="ARBA" id="ARBA00010323"/>
    </source>
</evidence>
<dbReference type="EMBL" id="JABSNO010000011">
    <property type="protein sequence ID" value="NRS92653.1"/>
    <property type="molecule type" value="Genomic_DNA"/>
</dbReference>
<evidence type="ECO:0000256" key="10">
    <source>
        <dbReference type="SAM" id="Phobius"/>
    </source>
</evidence>
<evidence type="ECO:0000256" key="7">
    <source>
        <dbReference type="ARBA" id="ARBA00023136"/>
    </source>
</evidence>
<dbReference type="InterPro" id="IPR028362">
    <property type="entry name" value="AlgI"/>
</dbReference>
<dbReference type="InterPro" id="IPR051085">
    <property type="entry name" value="MB_O-acyltransferase"/>
</dbReference>